<keyword evidence="3" id="KW-0285">Flavoprotein</keyword>
<accession>A0A8H2VT09</accession>
<dbReference type="InterPro" id="IPR050416">
    <property type="entry name" value="FAD-linked_Oxidoreductase"/>
</dbReference>
<dbReference type="InterPro" id="IPR006094">
    <property type="entry name" value="Oxid_FAD_bind_N"/>
</dbReference>
<dbReference type="EMBL" id="CAJHIA010000011">
    <property type="protein sequence ID" value="CAD6444327.1"/>
    <property type="molecule type" value="Genomic_DNA"/>
</dbReference>
<dbReference type="SUPFAM" id="SSF56176">
    <property type="entry name" value="FAD-binding/transporter-associated domain-like"/>
    <property type="match status" value="1"/>
</dbReference>
<gene>
    <name evidence="7" type="ORF">SCLTRI_LOCUS4119</name>
</gene>
<evidence type="ECO:0000256" key="4">
    <source>
        <dbReference type="ARBA" id="ARBA00022827"/>
    </source>
</evidence>
<dbReference type="InterPro" id="IPR016166">
    <property type="entry name" value="FAD-bd_PCMH"/>
</dbReference>
<reference evidence="7" key="1">
    <citation type="submission" date="2020-10" db="EMBL/GenBank/DDBJ databases">
        <authorList>
            <person name="Kusch S."/>
        </authorList>
    </citation>
    <scope>NUCLEOTIDE SEQUENCE</scope>
    <source>
        <strain evidence="7">SwB9</strain>
    </source>
</reference>
<dbReference type="InterPro" id="IPR016169">
    <property type="entry name" value="FAD-bd_PCMH_sub2"/>
</dbReference>
<dbReference type="AlphaFoldDB" id="A0A8H2VT09"/>
<comment type="similarity">
    <text evidence="2">Belongs to the oxygen-dependent FAD-linked oxidoreductase family.</text>
</comment>
<sequence>MATDELTAKEIAINELDTLVNTLGVSNCFKKGKGFYENEVTQYATSSYEYVRTLPALILKPRNKQDIATILEYANRRKIGVSVRTGGHQYSGASSCTAPNIQMDLSETFKGPDDRTLLRKQGRLHTSVSWSLKEFTEFCSEHHIFAPHGQCIAVHLGGHVQTGGYGQLGRSFGLLADHVLEIDIVDYEGVPRRLVQNSPNVAERDLFNAILGGSPGNFGVVTHFTIKVHKDEDYKGSIGMKCLYPYSPERAEKLLELVAKMSDGLDSEGNPMILARNYDVCLNIVSSGNEFAALFPGKAKSLRDFYNNHDDLPNIDDNLPQYPKLIYIWAQWVKIHETDKFDKTLWFDKLSDGCIDPISINHKELEPKDMSFMTGNWWILDAVREYPYPYIKSTRMSDKTNLSKSGWPAWLAGRIDKVVKPENNGLFVCAQIQPFGGPESQTVQKANNGTSYSWRNSTITCTLDCFYNFKHDKKKEAEEWQKENEQGAIGENGVFSTKDMRPLWGSFGEYDLSQIWEAYHDSQEKYDKLRKLRKTHDPTGVFTPNTFCVPREGEDTKDLLAERVKQQALLR</sequence>
<dbReference type="GO" id="GO:0016491">
    <property type="term" value="F:oxidoreductase activity"/>
    <property type="evidence" value="ECO:0007669"/>
    <property type="project" value="UniProtKB-KW"/>
</dbReference>
<dbReference type="InterPro" id="IPR036318">
    <property type="entry name" value="FAD-bd_PCMH-like_sf"/>
</dbReference>
<dbReference type="PANTHER" id="PTHR42973">
    <property type="entry name" value="BINDING OXIDOREDUCTASE, PUTATIVE (AFU_ORTHOLOGUE AFUA_1G17690)-RELATED"/>
    <property type="match status" value="1"/>
</dbReference>
<evidence type="ECO:0000256" key="1">
    <source>
        <dbReference type="ARBA" id="ARBA00001974"/>
    </source>
</evidence>
<dbReference type="Proteomes" id="UP000624404">
    <property type="component" value="Unassembled WGS sequence"/>
</dbReference>
<evidence type="ECO:0000259" key="6">
    <source>
        <dbReference type="PROSITE" id="PS51387"/>
    </source>
</evidence>
<dbReference type="PROSITE" id="PS51387">
    <property type="entry name" value="FAD_PCMH"/>
    <property type="match status" value="1"/>
</dbReference>
<evidence type="ECO:0000256" key="3">
    <source>
        <dbReference type="ARBA" id="ARBA00022630"/>
    </source>
</evidence>
<dbReference type="Pfam" id="PF01565">
    <property type="entry name" value="FAD_binding_4"/>
    <property type="match status" value="1"/>
</dbReference>
<keyword evidence="4" id="KW-0274">FAD</keyword>
<dbReference type="GO" id="GO:0071949">
    <property type="term" value="F:FAD binding"/>
    <property type="evidence" value="ECO:0007669"/>
    <property type="project" value="InterPro"/>
</dbReference>
<organism evidence="7 8">
    <name type="scientific">Sclerotinia trifoliorum</name>
    <dbReference type="NCBI Taxonomy" id="28548"/>
    <lineage>
        <taxon>Eukaryota</taxon>
        <taxon>Fungi</taxon>
        <taxon>Dikarya</taxon>
        <taxon>Ascomycota</taxon>
        <taxon>Pezizomycotina</taxon>
        <taxon>Leotiomycetes</taxon>
        <taxon>Helotiales</taxon>
        <taxon>Sclerotiniaceae</taxon>
        <taxon>Sclerotinia</taxon>
    </lineage>
</organism>
<evidence type="ECO:0000313" key="8">
    <source>
        <dbReference type="Proteomes" id="UP000624404"/>
    </source>
</evidence>
<evidence type="ECO:0000256" key="5">
    <source>
        <dbReference type="ARBA" id="ARBA00023002"/>
    </source>
</evidence>
<dbReference type="Gene3D" id="3.30.465.10">
    <property type="match status" value="1"/>
</dbReference>
<dbReference type="PANTHER" id="PTHR42973:SF39">
    <property type="entry name" value="FAD-BINDING PCMH-TYPE DOMAIN-CONTAINING PROTEIN"/>
    <property type="match status" value="1"/>
</dbReference>
<keyword evidence="8" id="KW-1185">Reference proteome</keyword>
<keyword evidence="5" id="KW-0560">Oxidoreductase</keyword>
<name>A0A8H2VT09_9HELO</name>
<feature type="domain" description="FAD-binding PCMH-type" evidence="6">
    <location>
        <begin position="51"/>
        <end position="231"/>
    </location>
</feature>
<comment type="cofactor">
    <cofactor evidence="1">
        <name>FAD</name>
        <dbReference type="ChEBI" id="CHEBI:57692"/>
    </cofactor>
</comment>
<evidence type="ECO:0000313" key="7">
    <source>
        <dbReference type="EMBL" id="CAD6444327.1"/>
    </source>
</evidence>
<protein>
    <submittedName>
        <fullName evidence="7">B6415b79-90b8-4a51-9102-31d294b59e1a</fullName>
    </submittedName>
</protein>
<dbReference type="OrthoDB" id="415825at2759"/>
<proteinExistence type="inferred from homology"/>
<evidence type="ECO:0000256" key="2">
    <source>
        <dbReference type="ARBA" id="ARBA00005466"/>
    </source>
</evidence>
<comment type="caution">
    <text evidence="7">The sequence shown here is derived from an EMBL/GenBank/DDBJ whole genome shotgun (WGS) entry which is preliminary data.</text>
</comment>